<evidence type="ECO:0000313" key="4">
    <source>
        <dbReference type="Proteomes" id="UP000323454"/>
    </source>
</evidence>
<dbReference type="SUPFAM" id="SSF51556">
    <property type="entry name" value="Metallo-dependent hydrolases"/>
    <property type="match status" value="1"/>
</dbReference>
<feature type="domain" description="Amidohydrolase-related" evidence="2">
    <location>
        <begin position="76"/>
        <end position="275"/>
    </location>
</feature>
<dbReference type="OrthoDB" id="1407586at2"/>
<gene>
    <name evidence="3" type="ORF">F0L68_35420</name>
</gene>
<dbReference type="Pfam" id="PF04909">
    <property type="entry name" value="Amidohydro_2"/>
    <property type="match status" value="1"/>
</dbReference>
<dbReference type="GO" id="GO:0016831">
    <property type="term" value="F:carboxy-lyase activity"/>
    <property type="evidence" value="ECO:0007669"/>
    <property type="project" value="InterPro"/>
</dbReference>
<reference evidence="3 4" key="2">
    <citation type="submission" date="2019-09" db="EMBL/GenBank/DDBJ databases">
        <authorList>
            <person name="Jin C."/>
        </authorList>
    </citation>
    <scope>NUCLEOTIDE SEQUENCE [LARGE SCALE GENOMIC DNA]</scope>
    <source>
        <strain evidence="3 4">AN110305</strain>
    </source>
</reference>
<dbReference type="RefSeq" id="WP_149854256.1">
    <property type="nucleotide sequence ID" value="NZ_VUOB01000074.1"/>
</dbReference>
<keyword evidence="4" id="KW-1185">Reference proteome</keyword>
<dbReference type="EMBL" id="VUOB01000074">
    <property type="protein sequence ID" value="KAA2252599.1"/>
    <property type="molecule type" value="Genomic_DNA"/>
</dbReference>
<dbReference type="InterPro" id="IPR032466">
    <property type="entry name" value="Metal_Hydrolase"/>
</dbReference>
<name>A0A5B2WQ73_9PSEU</name>
<dbReference type="Gene3D" id="3.20.20.140">
    <property type="entry name" value="Metal-dependent hydrolases"/>
    <property type="match status" value="1"/>
</dbReference>
<dbReference type="InterPro" id="IPR006680">
    <property type="entry name" value="Amidohydro-rel"/>
</dbReference>
<comment type="caution">
    <text evidence="3">The sequence shown here is derived from an EMBL/GenBank/DDBJ whole genome shotgun (WGS) entry which is preliminary data.</text>
</comment>
<dbReference type="InterPro" id="IPR032465">
    <property type="entry name" value="ACMSD"/>
</dbReference>
<sequence length="277" mass="31443">MPIPQGIGVIDTLIGLPMPDDDSKATELHEEISYLYRSFPQVRRHENSAADLLREMDRHGVERGLIPVHYGDAAEVAAVRDHPDRLLGCLDVDPNAGMRSVRQLVEARQDLGVVAAQFMPSILSPPVAINDKRAYPLYAKCVELDIPIFVNGGIPGPLVPYETQHPGLVDEVCCYFPELRFVFRHCCEPWVDLTVRLLLKYPNLYYSTTAFAPKYYPRQIIEFANSRGADKVLYGGYYPYGLTLDRIFRELADLPLADDVWPKFLRENAIRVLRLEN</sequence>
<dbReference type="PANTHER" id="PTHR21240">
    <property type="entry name" value="2-AMINO-3-CARBOXYLMUCONATE-6-SEMIALDEHYDE DECARBOXYLASE"/>
    <property type="match status" value="1"/>
</dbReference>
<keyword evidence="1" id="KW-0456">Lyase</keyword>
<accession>A0A5B2WQ73</accession>
<protein>
    <submittedName>
        <fullName evidence="3">Amidohydrolase</fullName>
    </submittedName>
</protein>
<dbReference type="AlphaFoldDB" id="A0A5B2WQ73"/>
<dbReference type="PANTHER" id="PTHR21240:SF19">
    <property type="entry name" value="CATALYTIC_ HYDROLASE"/>
    <property type="match status" value="1"/>
</dbReference>
<reference evidence="3 4" key="1">
    <citation type="submission" date="2019-09" db="EMBL/GenBank/DDBJ databases">
        <title>Goodfellowia gen. nov., a new genus of the Pseudonocardineae related to Actinoalloteichus, containing Goodfellowia coeruleoviolacea gen. nov., comb. nov. gen. nov., comb. nov.</title>
        <authorList>
            <person name="Labeda D."/>
        </authorList>
    </citation>
    <scope>NUCLEOTIDE SEQUENCE [LARGE SCALE GENOMIC DNA]</scope>
    <source>
        <strain evidence="3 4">AN110305</strain>
    </source>
</reference>
<organism evidence="3 4">
    <name type="scientific">Solihabitans fulvus</name>
    <dbReference type="NCBI Taxonomy" id="1892852"/>
    <lineage>
        <taxon>Bacteria</taxon>
        <taxon>Bacillati</taxon>
        <taxon>Actinomycetota</taxon>
        <taxon>Actinomycetes</taxon>
        <taxon>Pseudonocardiales</taxon>
        <taxon>Pseudonocardiaceae</taxon>
        <taxon>Solihabitans</taxon>
    </lineage>
</organism>
<evidence type="ECO:0000313" key="3">
    <source>
        <dbReference type="EMBL" id="KAA2252599.1"/>
    </source>
</evidence>
<dbReference type="GO" id="GO:0016787">
    <property type="term" value="F:hydrolase activity"/>
    <property type="evidence" value="ECO:0007669"/>
    <property type="project" value="UniProtKB-KW"/>
</dbReference>
<evidence type="ECO:0000256" key="1">
    <source>
        <dbReference type="ARBA" id="ARBA00023239"/>
    </source>
</evidence>
<proteinExistence type="predicted"/>
<dbReference type="Proteomes" id="UP000323454">
    <property type="component" value="Unassembled WGS sequence"/>
</dbReference>
<keyword evidence="3" id="KW-0378">Hydrolase</keyword>
<evidence type="ECO:0000259" key="2">
    <source>
        <dbReference type="Pfam" id="PF04909"/>
    </source>
</evidence>